<sequence>MKMKNDEDDEEDLNGASNVSKSRVSQENTDGDGICHKSGKPTQSLAANESNETGKSSKLGEQRDGKLSFSNSVSDMGVYGCCVVPSSSLRPLFEVAIRPSRAQLDRRQAWRAFVKSAQTIYEMIQATITLEDMIKTEFLRNDWWYWSSFSAAAKSSTLPSLALRIYSLDSAIMYEKMHNSSLTDSSDPPAVAE</sequence>
<dbReference type="PANTHER" id="PTHR47162:SF8">
    <property type="entry name" value="METHYL-CPG-BINDING DOMAIN-CONTAINING PROTEIN 9"/>
    <property type="match status" value="1"/>
</dbReference>
<dbReference type="Proteomes" id="UP001157006">
    <property type="component" value="Chromosome 1S"/>
</dbReference>
<feature type="compositionally biased region" description="Acidic residues" evidence="1">
    <location>
        <begin position="1"/>
        <end position="13"/>
    </location>
</feature>
<reference evidence="2 3" key="1">
    <citation type="submission" date="2023-01" db="EMBL/GenBank/DDBJ databases">
        <authorList>
            <person name="Kreplak J."/>
        </authorList>
    </citation>
    <scope>NUCLEOTIDE SEQUENCE [LARGE SCALE GENOMIC DNA]</scope>
</reference>
<evidence type="ECO:0000313" key="3">
    <source>
        <dbReference type="Proteomes" id="UP001157006"/>
    </source>
</evidence>
<dbReference type="AlphaFoldDB" id="A0AAV0Z253"/>
<protein>
    <submittedName>
        <fullName evidence="2">Uncharacterized protein</fullName>
    </submittedName>
</protein>
<evidence type="ECO:0000313" key="2">
    <source>
        <dbReference type="EMBL" id="CAI8592556.1"/>
    </source>
</evidence>
<name>A0AAV0Z253_VICFA</name>
<feature type="compositionally biased region" description="Polar residues" evidence="1">
    <location>
        <begin position="15"/>
        <end position="28"/>
    </location>
</feature>
<feature type="region of interest" description="Disordered" evidence="1">
    <location>
        <begin position="1"/>
        <end position="64"/>
    </location>
</feature>
<gene>
    <name evidence="2" type="ORF">VFH_I045560</name>
</gene>
<feature type="compositionally biased region" description="Polar residues" evidence="1">
    <location>
        <begin position="40"/>
        <end position="56"/>
    </location>
</feature>
<accession>A0AAV0Z253</accession>
<evidence type="ECO:0000256" key="1">
    <source>
        <dbReference type="SAM" id="MobiDB-lite"/>
    </source>
</evidence>
<dbReference type="EMBL" id="OX451735">
    <property type="protein sequence ID" value="CAI8592556.1"/>
    <property type="molecule type" value="Genomic_DNA"/>
</dbReference>
<proteinExistence type="predicted"/>
<keyword evidence="3" id="KW-1185">Reference proteome</keyword>
<organism evidence="2 3">
    <name type="scientific">Vicia faba</name>
    <name type="common">Broad bean</name>
    <name type="synonym">Faba vulgaris</name>
    <dbReference type="NCBI Taxonomy" id="3906"/>
    <lineage>
        <taxon>Eukaryota</taxon>
        <taxon>Viridiplantae</taxon>
        <taxon>Streptophyta</taxon>
        <taxon>Embryophyta</taxon>
        <taxon>Tracheophyta</taxon>
        <taxon>Spermatophyta</taxon>
        <taxon>Magnoliopsida</taxon>
        <taxon>eudicotyledons</taxon>
        <taxon>Gunneridae</taxon>
        <taxon>Pentapetalae</taxon>
        <taxon>rosids</taxon>
        <taxon>fabids</taxon>
        <taxon>Fabales</taxon>
        <taxon>Fabaceae</taxon>
        <taxon>Papilionoideae</taxon>
        <taxon>50 kb inversion clade</taxon>
        <taxon>NPAAA clade</taxon>
        <taxon>Hologalegina</taxon>
        <taxon>IRL clade</taxon>
        <taxon>Fabeae</taxon>
        <taxon>Vicia</taxon>
    </lineage>
</organism>
<dbReference type="PANTHER" id="PTHR47162">
    <property type="entry name" value="OS02G0192300 PROTEIN"/>
    <property type="match status" value="1"/>
</dbReference>